<dbReference type="RefSeq" id="WP_083041732.1">
    <property type="nucleotide sequence ID" value="NZ_CP020558.1"/>
</dbReference>
<protein>
    <recommendedName>
        <fullName evidence="3">Bacteriophage lambda Replication protein O N-terminal domain-containing protein</fullName>
    </recommendedName>
</protein>
<organism evidence="1 2">
    <name type="scientific">Paenibacillus larvae subsp. pulvifaciens</name>
    <dbReference type="NCBI Taxonomy" id="1477"/>
    <lineage>
        <taxon>Bacteria</taxon>
        <taxon>Bacillati</taxon>
        <taxon>Bacillota</taxon>
        <taxon>Bacilli</taxon>
        <taxon>Bacillales</taxon>
        <taxon>Paenibacillaceae</taxon>
        <taxon>Paenibacillus</taxon>
    </lineage>
</organism>
<dbReference type="AlphaFoldDB" id="A0A1V0V071"/>
<evidence type="ECO:0000313" key="2">
    <source>
        <dbReference type="Proteomes" id="UP000192727"/>
    </source>
</evidence>
<name>A0A1V0V071_9BACL</name>
<dbReference type="InterPro" id="IPR036388">
    <property type="entry name" value="WH-like_DNA-bd_sf"/>
</dbReference>
<geneLocation type="plasmid" evidence="2">
    <name>pplp3</name>
</geneLocation>
<dbReference type="Proteomes" id="UP000192727">
    <property type="component" value="Plasmid pPLP3"/>
</dbReference>
<proteinExistence type="predicted"/>
<dbReference type="Gene3D" id="1.10.10.10">
    <property type="entry name" value="Winged helix-like DNA-binding domain superfamily/Winged helix DNA-binding domain"/>
    <property type="match status" value="1"/>
</dbReference>
<keyword evidence="1" id="KW-0614">Plasmid</keyword>
<evidence type="ECO:0008006" key="3">
    <source>
        <dbReference type="Google" id="ProtNLM"/>
    </source>
</evidence>
<gene>
    <name evidence="1" type="ORF">B7C51_25095</name>
</gene>
<reference evidence="1 2" key="1">
    <citation type="submission" date="2017-03" db="EMBL/GenBank/DDBJ databases">
        <title>Paenibacillus larvae genome sequencing.</title>
        <authorList>
            <person name="Dingman D.W."/>
        </authorList>
    </citation>
    <scope>NUCLEOTIDE SEQUENCE [LARGE SCALE GENOMIC DNA]</scope>
    <source>
        <strain evidence="1 2">SAG 10367</strain>
        <plasmid evidence="2">pplp3</plasmid>
    </source>
</reference>
<accession>A0A1V0V071</accession>
<dbReference type="EMBL" id="CP020558">
    <property type="protein sequence ID" value="ARF70751.1"/>
    <property type="molecule type" value="Genomic_DNA"/>
</dbReference>
<evidence type="ECO:0000313" key="1">
    <source>
        <dbReference type="EMBL" id="ARF70751.1"/>
    </source>
</evidence>
<sequence length="307" mass="36575">MSIDTFSLNNGFTKMPNRFQDMIINNELNSVQIRFLTFMVKYTIGWNKEGYCLKLTYTNMQKYLGFTRHQFSKVITWGIEQNLIQRKEINGDYYYRLNGPKSNDWGRIFHWEKVFAFSKNESSSIKEVEHDDKPDVSLDENDNSIENEPHAINFFDRSSEDEPVEYQKDTEIGSKNELQNDGKTLDTSSIEATVNTMFKDYSNSKDNFNYFKKEEEINLDNYWYFWDNVDEQQMSPELAREILDYIDEYKLKNFRKESINAAIKKFVSRFNAGRISCAFGKWFRTTLENFEKVFSNNDSCKREWQAM</sequence>